<evidence type="ECO:0000259" key="6">
    <source>
        <dbReference type="PROSITE" id="PS51319"/>
    </source>
</evidence>
<dbReference type="PROSITE" id="PS51038">
    <property type="entry name" value="BAH"/>
    <property type="match status" value="1"/>
</dbReference>
<evidence type="ECO:0000259" key="5">
    <source>
        <dbReference type="PROSITE" id="PS51038"/>
    </source>
</evidence>
<feature type="compositionally biased region" description="Basic and acidic residues" evidence="4">
    <location>
        <begin position="234"/>
        <end position="267"/>
    </location>
</feature>
<feature type="region of interest" description="Disordered" evidence="4">
    <location>
        <begin position="481"/>
        <end position="618"/>
    </location>
</feature>
<name>V4VJV5_CITCL</name>
<dbReference type="Gramene" id="ESR52999">
    <property type="protein sequence ID" value="ESR52999"/>
    <property type="gene ID" value="CICLE_v10018474mg"/>
</dbReference>
<evidence type="ECO:0000256" key="2">
    <source>
        <dbReference type="ARBA" id="ARBA00023242"/>
    </source>
</evidence>
<dbReference type="EMBL" id="KI536661">
    <property type="protein sequence ID" value="ESR53000.1"/>
    <property type="molecule type" value="Genomic_DNA"/>
</dbReference>
<keyword evidence="8" id="KW-1185">Reference proteome</keyword>
<dbReference type="FunCoup" id="V4VJV5">
    <property type="interactions" value="2429"/>
</dbReference>
<dbReference type="InterPro" id="IPR001025">
    <property type="entry name" value="BAH_dom"/>
</dbReference>
<protein>
    <recommendedName>
        <fullName evidence="9">BAH domain-containing protein</fullName>
    </recommendedName>
</protein>
<dbReference type="InterPro" id="IPR035441">
    <property type="entry name" value="TFIIS/LEDGF_dom_sf"/>
</dbReference>
<dbReference type="EMBL" id="KI536661">
    <property type="protein sequence ID" value="ESR52999.1"/>
    <property type="molecule type" value="Genomic_DNA"/>
</dbReference>
<dbReference type="Pfam" id="PF01426">
    <property type="entry name" value="BAH"/>
    <property type="match status" value="1"/>
</dbReference>
<feature type="compositionally biased region" description="Polar residues" evidence="4">
    <location>
        <begin position="203"/>
        <end position="226"/>
    </location>
</feature>
<evidence type="ECO:0000256" key="4">
    <source>
        <dbReference type="SAM" id="MobiDB-lite"/>
    </source>
</evidence>
<evidence type="ECO:0000256" key="1">
    <source>
        <dbReference type="ARBA" id="ARBA00004123"/>
    </source>
</evidence>
<feature type="compositionally biased region" description="Polar residues" evidence="4">
    <location>
        <begin position="877"/>
        <end position="902"/>
    </location>
</feature>
<dbReference type="GO" id="GO:0005634">
    <property type="term" value="C:nucleus"/>
    <property type="evidence" value="ECO:0007669"/>
    <property type="project" value="UniProtKB-SubCell"/>
</dbReference>
<dbReference type="GO" id="GO:0003682">
    <property type="term" value="F:chromatin binding"/>
    <property type="evidence" value="ECO:0007669"/>
    <property type="project" value="InterPro"/>
</dbReference>
<feature type="region of interest" description="Disordered" evidence="4">
    <location>
        <begin position="656"/>
        <end position="761"/>
    </location>
</feature>
<feature type="compositionally biased region" description="Polar residues" evidence="4">
    <location>
        <begin position="503"/>
        <end position="519"/>
    </location>
</feature>
<feature type="region of interest" description="Disordered" evidence="4">
    <location>
        <begin position="845"/>
        <end position="948"/>
    </location>
</feature>
<organism evidence="7 8">
    <name type="scientific">Citrus clementina</name>
    <name type="common">Clementine</name>
    <name type="synonym">Citrus deliciosa x Citrus sinensis</name>
    <dbReference type="NCBI Taxonomy" id="85681"/>
    <lineage>
        <taxon>Eukaryota</taxon>
        <taxon>Viridiplantae</taxon>
        <taxon>Streptophyta</taxon>
        <taxon>Embryophyta</taxon>
        <taxon>Tracheophyta</taxon>
        <taxon>Spermatophyta</taxon>
        <taxon>Magnoliopsida</taxon>
        <taxon>eudicotyledons</taxon>
        <taxon>Gunneridae</taxon>
        <taxon>Pentapetalae</taxon>
        <taxon>rosids</taxon>
        <taxon>malvids</taxon>
        <taxon>Sapindales</taxon>
        <taxon>Rutaceae</taxon>
        <taxon>Aurantioideae</taxon>
        <taxon>Citrus</taxon>
    </lineage>
</organism>
<feature type="compositionally biased region" description="Polar residues" evidence="4">
    <location>
        <begin position="742"/>
        <end position="753"/>
    </location>
</feature>
<feature type="compositionally biased region" description="Polar residues" evidence="4">
    <location>
        <begin position="559"/>
        <end position="574"/>
    </location>
</feature>
<dbReference type="PANTHER" id="PTHR46548:SF1">
    <property type="entry name" value="BAH AND TFIIS DOMAIN-CONTAINING PROTEIN-RELATED"/>
    <property type="match status" value="1"/>
</dbReference>
<dbReference type="InterPro" id="IPR017923">
    <property type="entry name" value="TFIIS_N"/>
</dbReference>
<feature type="compositionally biased region" description="Low complexity" evidence="4">
    <location>
        <begin position="440"/>
        <end position="451"/>
    </location>
</feature>
<sequence length="1634" mass="174750">MCMHGWRAGEAERKRAGRHMWTVPTRASVAGDGSSSSSNSANSFYKDGRKISVGDCALFKPPQDSPPFIGIIRSLTSGKENNLKLSVNWLYRPAEVKLGKGILLEAAPNEIFYSFHKDEIPAASLLHPCKVAFLPKGFELPSGICSFVCRRVYDIKNKSLWWLTDKDYINERQEEVDQLLYKTRIEMHATMQQGGRSPKPLNGPTSTSQLKPGSDSVQNSVSSFPSQVKGKKRERGDQGSEPVKKERSTKMDDGDSGHGRSENVLRSEISKITEKGGLVDFEGVEKFVQLMVPDRNERKIDLVCRSMLAGVVAATDKFDCLSKFVQLRGLPVFDEWLQEVHKGKIGDGSNPKDGDKAIEEFLLVSLRALDKLPVNLHALQMCNIGKSVNHLRTHKNLEIQKKARSLVDTWKKRVEAEMDAKSGSNQAVSGPARPRIPEVSHGGNRNSGSSSEIAIKSSSMQLSTSKTPSVKLVQGETVAKPASACASPASTKSAPSPASGSTNLKDGQLRNTSGTSDLPSTPARDEKSSSSSQSHNNSQSCSSDHAKTGGFSGKEDARSSTAGSMTVNKISGGSSRPRKSANGFPSTALSGVQRDHGSSRNSSSHKNPGSEKLSQSSLTCEKVVDMSVVEGNTHKLIVKIPNRGRSPAQSAYAVSLEEPSVMNSRASSPVPLDKHDRFDRSFKEKSDGYRHNVTSDVNNESWQSNDFKDVLTGSDEGDGSPATVPDEEQCRAGDDPGKTAEVSKTASSSSGNELKSGKSHDVSFRSINALIESCVKYSEAKTSVVVGDDAGMNLLASVAAGEISKSDVVSPVGSPRRRTPVYEPFGNENDSRVKSFPGDQFSDGAGDAHGKLGVDHTSWAKNGDSNQEKPAGDLTGRINTSPMDLQQSGDPCQENIENSNKIVMTKGTPDCAGKNPEEDKAGVRVDTNGTSDDKQRSSASLSQEDKVSELNQGVECNVVDGSLSHPSLEFHCENKKTACEGLKCFEQTEQKPPLIATHPENVKGADGELLHESGPGEDMASKNIDEVKDEMVDEVDSKSNVNHSEEQKSDWKSNASMGHDLWAVSHVSSAHSEDKGEHVEENLEGKEVKEQCFADSAPLEASTALGVQETDYHVKTEAPKLTASGGDKAQESTPATIDASSSAARVSDAEAKVEFDLNEGFDGDEGKYGESSTLTGPACSGSVQQLINPLPLPISSVTNSLPASITVAAAAKGPFVPPEDLLRSKGALGWKGSAATSAFRPAEPRKILEMPLGVTNISVPDSTSGKLSRSLLDIDLNVPDERVLEDLASRSSAQDIVAASDLTNNLDGSRCEVMGSTSVRGSGGLDLDLNRAEEFIDISNYSTSNGNKTDVLVQTGTSSGGLSNGEVNVCRDFDLNDGPVDDMNAEPTVFHQHPRNVQAQAPISGLRISNAETGNFSSWLPRGNTYSTITVPSVLPDRGEQPFPFAPGVHQRMLAPSTSGSPFSPDVFRGPVLSSSPAVPFPSTPFQYPVFPFGSSFPLPSATFSVGSTTYVDSSSSGRLCFPAVNSQLMGPAGAVPSHFTRPYVVSISDGSNSASAESSLKWGRQVLDLNAGPGVPDIEGRNETPPLVPRQLSVAGAQVLLEDQARMYQMAGGHLKRREPEGGWDGYKRPSWH</sequence>
<accession>V4VJV5</accession>
<feature type="compositionally biased region" description="Low complexity" evidence="4">
    <location>
        <begin position="529"/>
        <end position="543"/>
    </location>
</feature>
<feature type="compositionally biased region" description="Basic and acidic residues" evidence="4">
    <location>
        <begin position="672"/>
        <end position="690"/>
    </location>
</feature>
<evidence type="ECO:0000313" key="7">
    <source>
        <dbReference type="EMBL" id="ESR52999.1"/>
    </source>
</evidence>
<dbReference type="Gramene" id="ESR53000">
    <property type="protein sequence ID" value="ESR53000"/>
    <property type="gene ID" value="CICLE_v10018474mg"/>
</dbReference>
<dbReference type="Proteomes" id="UP000030687">
    <property type="component" value="Unassembled WGS sequence"/>
</dbReference>
<dbReference type="Gene3D" id="1.20.930.10">
    <property type="entry name" value="Conserved domain common to transcription factors TFIIS, elongin A, CRSP70"/>
    <property type="match status" value="1"/>
</dbReference>
<feature type="compositionally biased region" description="Polar residues" evidence="4">
    <location>
        <begin position="692"/>
        <end position="705"/>
    </location>
</feature>
<gene>
    <name evidence="7" type="ORF">CICLE_v10018474mg</name>
</gene>
<feature type="region of interest" description="Disordered" evidence="4">
    <location>
        <begin position="1614"/>
        <end position="1634"/>
    </location>
</feature>
<feature type="domain" description="TFIIS N-terminal" evidence="6">
    <location>
        <begin position="331"/>
        <end position="417"/>
    </location>
</feature>
<dbReference type="InterPro" id="IPR003617">
    <property type="entry name" value="TFIIS/CRSP70_N_sub"/>
</dbReference>
<proteinExistence type="predicted"/>
<reference evidence="7 8" key="1">
    <citation type="submission" date="2013-10" db="EMBL/GenBank/DDBJ databases">
        <authorList>
            <consortium name="International Citrus Genome Consortium"/>
            <person name="Jenkins J."/>
            <person name="Schmutz J."/>
            <person name="Prochnik S."/>
            <person name="Rokhsar D."/>
            <person name="Gmitter F."/>
            <person name="Ollitrault P."/>
            <person name="Machado M."/>
            <person name="Talon M."/>
            <person name="Wincker P."/>
            <person name="Jaillon O."/>
            <person name="Morgante M."/>
        </authorList>
    </citation>
    <scope>NUCLEOTIDE SEQUENCE</scope>
    <source>
        <strain evidence="8">cv. Clemenules</strain>
    </source>
</reference>
<feature type="region of interest" description="Disordered" evidence="4">
    <location>
        <begin position="807"/>
        <end position="833"/>
    </location>
</feature>
<feature type="compositionally biased region" description="Polar residues" evidence="4">
    <location>
        <begin position="599"/>
        <end position="618"/>
    </location>
</feature>
<dbReference type="CDD" id="cd00183">
    <property type="entry name" value="TFIIS_I"/>
    <property type="match status" value="1"/>
</dbReference>
<dbReference type="OrthoDB" id="1917005at2759"/>
<dbReference type="SUPFAM" id="SSF47676">
    <property type="entry name" value="Conserved domain common to transcription factors TFIIS, elongin A, CRSP70"/>
    <property type="match status" value="1"/>
</dbReference>
<evidence type="ECO:0000256" key="3">
    <source>
        <dbReference type="PROSITE-ProRule" id="PRU00649"/>
    </source>
</evidence>
<feature type="compositionally biased region" description="Low complexity" evidence="4">
    <location>
        <begin position="481"/>
        <end position="502"/>
    </location>
</feature>
<feature type="compositionally biased region" description="Basic and acidic residues" evidence="4">
    <location>
        <begin position="728"/>
        <end position="738"/>
    </location>
</feature>
<dbReference type="eggNOG" id="KOG1886">
    <property type="taxonomic scope" value="Eukaryota"/>
</dbReference>
<dbReference type="SMART" id="SM00509">
    <property type="entry name" value="TFS2N"/>
    <property type="match status" value="1"/>
</dbReference>
<dbReference type="Gene3D" id="2.30.30.490">
    <property type="match status" value="1"/>
</dbReference>
<dbReference type="STRING" id="85681.V4VJV5"/>
<dbReference type="InParanoid" id="V4VJV5"/>
<evidence type="ECO:0000313" key="8">
    <source>
        <dbReference type="Proteomes" id="UP000030687"/>
    </source>
</evidence>
<dbReference type="SMART" id="SM00439">
    <property type="entry name" value="BAH"/>
    <property type="match status" value="1"/>
</dbReference>
<dbReference type="InterPro" id="IPR043151">
    <property type="entry name" value="BAH_sf"/>
</dbReference>
<feature type="region of interest" description="Disordered" evidence="4">
    <location>
        <begin position="1118"/>
        <end position="1142"/>
    </location>
</feature>
<dbReference type="OMA" id="RINNTEM"/>
<dbReference type="PANTHER" id="PTHR46548">
    <property type="entry name" value="BAH AND TFIIS DOMAIN-CONTAINING PROTEIN-RELATED"/>
    <property type="match status" value="1"/>
</dbReference>
<dbReference type="Pfam" id="PF08711">
    <property type="entry name" value="Med26"/>
    <property type="match status" value="1"/>
</dbReference>
<feature type="region of interest" description="Disordered" evidence="4">
    <location>
        <begin position="417"/>
        <end position="451"/>
    </location>
</feature>
<evidence type="ECO:0008006" key="9">
    <source>
        <dbReference type="Google" id="ProtNLM"/>
    </source>
</evidence>
<dbReference type="PROSITE" id="PS51319">
    <property type="entry name" value="TFIIS_N"/>
    <property type="match status" value="1"/>
</dbReference>
<feature type="domain" description="BAH" evidence="5">
    <location>
        <begin position="49"/>
        <end position="164"/>
    </location>
</feature>
<feature type="region of interest" description="Disordered" evidence="4">
    <location>
        <begin position="191"/>
        <end position="267"/>
    </location>
</feature>
<comment type="subcellular location">
    <subcellularLocation>
        <location evidence="1 3">Nucleus</location>
    </subcellularLocation>
</comment>
<dbReference type="KEGG" id="cic:CICLE_v10018474mg"/>
<keyword evidence="2 3" id="KW-0539">Nucleus</keyword>